<dbReference type="InterPro" id="IPR043425">
    <property type="entry name" value="NusG-like"/>
</dbReference>
<evidence type="ECO:0000256" key="5">
    <source>
        <dbReference type="HAMAP-Rule" id="MF_00948"/>
    </source>
</evidence>
<dbReference type="InterPro" id="IPR005824">
    <property type="entry name" value="KOW"/>
</dbReference>
<evidence type="ECO:0000256" key="6">
    <source>
        <dbReference type="NCBIfam" id="TIGR00922"/>
    </source>
</evidence>
<dbReference type="CDD" id="cd09891">
    <property type="entry name" value="NGN_Bact_1"/>
    <property type="match status" value="1"/>
</dbReference>
<reference evidence="10 11" key="1">
    <citation type="submission" date="2019-03" db="EMBL/GenBank/DDBJ databases">
        <title>Metabolic potential of uncultured bacteria and archaea associated with petroleum seepage in deep-sea sediments.</title>
        <authorList>
            <person name="Dong X."/>
            <person name="Hubert C."/>
        </authorList>
    </citation>
    <scope>NUCLEOTIDE SEQUENCE [LARGE SCALE GENOMIC DNA]</scope>
    <source>
        <strain evidence="10">E44_bin92</strain>
    </source>
</reference>
<dbReference type="SUPFAM" id="SSF50104">
    <property type="entry name" value="Translation proteins SH3-like domain"/>
    <property type="match status" value="1"/>
</dbReference>
<dbReference type="InterPro" id="IPR036735">
    <property type="entry name" value="NGN_dom_sf"/>
</dbReference>
<evidence type="ECO:0000256" key="4">
    <source>
        <dbReference type="ARBA" id="ARBA00023163"/>
    </source>
</evidence>
<dbReference type="GO" id="GO:0006353">
    <property type="term" value="P:DNA-templated transcription termination"/>
    <property type="evidence" value="ECO:0007669"/>
    <property type="project" value="UniProtKB-UniRule"/>
</dbReference>
<evidence type="ECO:0000256" key="7">
    <source>
        <dbReference type="RuleBase" id="RU000538"/>
    </source>
</evidence>
<dbReference type="InterPro" id="IPR008991">
    <property type="entry name" value="Translation_prot_SH3-like_sf"/>
</dbReference>
<accession>A0A523QJR6</accession>
<dbReference type="Pfam" id="PF02357">
    <property type="entry name" value="NusG"/>
    <property type="match status" value="1"/>
</dbReference>
<dbReference type="PRINTS" id="PR00338">
    <property type="entry name" value="NUSGTNSCPFCT"/>
</dbReference>
<dbReference type="Pfam" id="PF00467">
    <property type="entry name" value="KOW"/>
    <property type="match status" value="1"/>
</dbReference>
<feature type="domain" description="NusG-like N-terminal" evidence="8">
    <location>
        <begin position="5"/>
        <end position="113"/>
    </location>
</feature>
<evidence type="ECO:0000256" key="3">
    <source>
        <dbReference type="ARBA" id="ARBA00023015"/>
    </source>
</evidence>
<evidence type="ECO:0000313" key="10">
    <source>
        <dbReference type="EMBL" id="TES85897.1"/>
    </source>
</evidence>
<dbReference type="SUPFAM" id="SSF82679">
    <property type="entry name" value="N-utilization substance G protein NusG, N-terminal domain"/>
    <property type="match status" value="1"/>
</dbReference>
<name>A0A523QJR6_UNCAE</name>
<keyword evidence="3 5" id="KW-0805">Transcription regulation</keyword>
<dbReference type="GO" id="GO:0005829">
    <property type="term" value="C:cytosol"/>
    <property type="evidence" value="ECO:0007669"/>
    <property type="project" value="TreeGrafter"/>
</dbReference>
<sequence>MTVSEKKWYALHTYAGQEDRVKTNLEQRMESFGIKDKVSRILIPKEKIAEVKDGKRRTYRRKFFPGYILIEAELTDESKFVIAHTPGVTGFVGPRSQPVPLDKKEVSGVEYRMGLLEKKPKPGVVFEQGEAVRISQGPFANFQGEIIEVNANQQRLKVLVSIFSRETPVEIEYVNVEKL</sequence>
<keyword evidence="2 5" id="KW-0889">Transcription antitermination</keyword>
<protein>
    <recommendedName>
        <fullName evidence="5 6">Transcription termination/antitermination protein NusG</fullName>
    </recommendedName>
</protein>
<feature type="domain" description="KOW" evidence="9">
    <location>
        <begin position="125"/>
        <end position="152"/>
    </location>
</feature>
<dbReference type="FunFam" id="2.30.30.30:FF:000002">
    <property type="entry name" value="Transcription termination/antitermination factor NusG"/>
    <property type="match status" value="1"/>
</dbReference>
<dbReference type="EMBL" id="SOKU01000156">
    <property type="protein sequence ID" value="TES85897.1"/>
    <property type="molecule type" value="Genomic_DNA"/>
</dbReference>
<dbReference type="InterPro" id="IPR006645">
    <property type="entry name" value="NGN-like_dom"/>
</dbReference>
<dbReference type="Gene3D" id="3.30.70.940">
    <property type="entry name" value="NusG, N-terminal domain"/>
    <property type="match status" value="1"/>
</dbReference>
<comment type="similarity">
    <text evidence="5 7">Belongs to the NusG family.</text>
</comment>
<dbReference type="HAMAP" id="MF_00948">
    <property type="entry name" value="NusG"/>
    <property type="match status" value="1"/>
</dbReference>
<gene>
    <name evidence="5 10" type="primary">nusG</name>
    <name evidence="10" type="ORF">E3J95_03345</name>
</gene>
<dbReference type="SMART" id="SM00738">
    <property type="entry name" value="NGN"/>
    <property type="match status" value="1"/>
</dbReference>
<evidence type="ECO:0000256" key="1">
    <source>
        <dbReference type="ARBA" id="ARBA00022472"/>
    </source>
</evidence>
<dbReference type="CDD" id="cd06091">
    <property type="entry name" value="KOW_NusG"/>
    <property type="match status" value="1"/>
</dbReference>
<dbReference type="InterPro" id="IPR047050">
    <property type="entry name" value="NGN"/>
</dbReference>
<dbReference type="AlphaFoldDB" id="A0A523QJR6"/>
<keyword evidence="1 5" id="KW-0806">Transcription termination</keyword>
<organism evidence="10 11">
    <name type="scientific">Aerophobetes bacterium</name>
    <dbReference type="NCBI Taxonomy" id="2030807"/>
    <lineage>
        <taxon>Bacteria</taxon>
        <taxon>Candidatus Aerophobota</taxon>
    </lineage>
</organism>
<dbReference type="InterPro" id="IPR001062">
    <property type="entry name" value="Transcrpt_antiterm_NusG"/>
</dbReference>
<dbReference type="Proteomes" id="UP000320781">
    <property type="component" value="Unassembled WGS sequence"/>
</dbReference>
<dbReference type="GO" id="GO:0031564">
    <property type="term" value="P:transcription antitermination"/>
    <property type="evidence" value="ECO:0007669"/>
    <property type="project" value="UniProtKB-UniRule"/>
</dbReference>
<dbReference type="SMART" id="SM00739">
    <property type="entry name" value="KOW"/>
    <property type="match status" value="1"/>
</dbReference>
<dbReference type="Gene3D" id="2.30.30.30">
    <property type="match status" value="1"/>
</dbReference>
<dbReference type="PANTHER" id="PTHR30265">
    <property type="entry name" value="RHO-INTERACTING TRANSCRIPTION TERMINATION FACTOR NUSG"/>
    <property type="match status" value="1"/>
</dbReference>
<proteinExistence type="inferred from homology"/>
<dbReference type="GO" id="GO:0006354">
    <property type="term" value="P:DNA-templated transcription elongation"/>
    <property type="evidence" value="ECO:0007669"/>
    <property type="project" value="UniProtKB-UniRule"/>
</dbReference>
<keyword evidence="4 5" id="KW-0804">Transcription</keyword>
<evidence type="ECO:0000256" key="2">
    <source>
        <dbReference type="ARBA" id="ARBA00022814"/>
    </source>
</evidence>
<comment type="function">
    <text evidence="5 7">Participates in transcription elongation, termination and antitermination.</text>
</comment>
<evidence type="ECO:0000259" key="9">
    <source>
        <dbReference type="SMART" id="SM00739"/>
    </source>
</evidence>
<dbReference type="PANTHER" id="PTHR30265:SF2">
    <property type="entry name" value="TRANSCRIPTION TERMINATION_ANTITERMINATION PROTEIN NUSG"/>
    <property type="match status" value="1"/>
</dbReference>
<evidence type="ECO:0000259" key="8">
    <source>
        <dbReference type="SMART" id="SM00738"/>
    </source>
</evidence>
<dbReference type="NCBIfam" id="TIGR00922">
    <property type="entry name" value="nusG"/>
    <property type="match status" value="1"/>
</dbReference>
<evidence type="ECO:0000313" key="11">
    <source>
        <dbReference type="Proteomes" id="UP000320781"/>
    </source>
</evidence>
<dbReference type="GO" id="GO:0032784">
    <property type="term" value="P:regulation of DNA-templated transcription elongation"/>
    <property type="evidence" value="ECO:0007669"/>
    <property type="project" value="InterPro"/>
</dbReference>
<comment type="caution">
    <text evidence="10">The sequence shown here is derived from an EMBL/GenBank/DDBJ whole genome shotgun (WGS) entry which is preliminary data.</text>
</comment>
<dbReference type="InterPro" id="IPR014722">
    <property type="entry name" value="Rib_uL2_dom2"/>
</dbReference>